<dbReference type="AlphaFoldDB" id="A0AA88ALW9"/>
<dbReference type="Proteomes" id="UP001187192">
    <property type="component" value="Unassembled WGS sequence"/>
</dbReference>
<name>A0AA88ALW9_FICCA</name>
<evidence type="ECO:0000313" key="3">
    <source>
        <dbReference type="Proteomes" id="UP001187192"/>
    </source>
</evidence>
<reference evidence="2" key="1">
    <citation type="submission" date="2023-07" db="EMBL/GenBank/DDBJ databases">
        <title>draft genome sequence of fig (Ficus carica).</title>
        <authorList>
            <person name="Takahashi T."/>
            <person name="Nishimura K."/>
        </authorList>
    </citation>
    <scope>NUCLEOTIDE SEQUENCE</scope>
</reference>
<dbReference type="EMBL" id="BTGU01000045">
    <property type="protein sequence ID" value="GMN53212.1"/>
    <property type="molecule type" value="Genomic_DNA"/>
</dbReference>
<keyword evidence="3" id="KW-1185">Reference proteome</keyword>
<comment type="caution">
    <text evidence="2">The sequence shown here is derived from an EMBL/GenBank/DDBJ whole genome shotgun (WGS) entry which is preliminary data.</text>
</comment>
<evidence type="ECO:0000256" key="1">
    <source>
        <dbReference type="SAM" id="MobiDB-lite"/>
    </source>
</evidence>
<gene>
    <name evidence="2" type="ORF">TIFTF001_022355</name>
</gene>
<sequence>MEEQPSLKPSAATAQIGSSLLSVMILVWLRCGFVPATDAIDIMASLEISSRPSSPSRPVLHRRGKLISPVGPIDRTMIDYSILLCGRPVDRRRCPVDRTILEREKRGRLHCLWVQGEGEEEEESERESKGEREKIEK</sequence>
<accession>A0AA88ALW9</accession>
<feature type="compositionally biased region" description="Basic and acidic residues" evidence="1">
    <location>
        <begin position="126"/>
        <end position="137"/>
    </location>
</feature>
<evidence type="ECO:0000313" key="2">
    <source>
        <dbReference type="EMBL" id="GMN53212.1"/>
    </source>
</evidence>
<organism evidence="2 3">
    <name type="scientific">Ficus carica</name>
    <name type="common">Common fig</name>
    <dbReference type="NCBI Taxonomy" id="3494"/>
    <lineage>
        <taxon>Eukaryota</taxon>
        <taxon>Viridiplantae</taxon>
        <taxon>Streptophyta</taxon>
        <taxon>Embryophyta</taxon>
        <taxon>Tracheophyta</taxon>
        <taxon>Spermatophyta</taxon>
        <taxon>Magnoliopsida</taxon>
        <taxon>eudicotyledons</taxon>
        <taxon>Gunneridae</taxon>
        <taxon>Pentapetalae</taxon>
        <taxon>rosids</taxon>
        <taxon>fabids</taxon>
        <taxon>Rosales</taxon>
        <taxon>Moraceae</taxon>
        <taxon>Ficeae</taxon>
        <taxon>Ficus</taxon>
    </lineage>
</organism>
<proteinExistence type="predicted"/>
<protein>
    <submittedName>
        <fullName evidence="2">Uncharacterized protein</fullName>
    </submittedName>
</protein>
<feature type="region of interest" description="Disordered" evidence="1">
    <location>
        <begin position="116"/>
        <end position="137"/>
    </location>
</feature>